<keyword evidence="2" id="KW-1185">Reference proteome</keyword>
<evidence type="ECO:0000313" key="1">
    <source>
        <dbReference type="EMBL" id="KAK7065619.1"/>
    </source>
</evidence>
<protein>
    <submittedName>
        <fullName evidence="1">Uncharacterized protein</fullName>
    </submittedName>
</protein>
<organism evidence="1 2">
    <name type="scientific">Halocaridina rubra</name>
    <name type="common">Hawaiian red shrimp</name>
    <dbReference type="NCBI Taxonomy" id="373956"/>
    <lineage>
        <taxon>Eukaryota</taxon>
        <taxon>Metazoa</taxon>
        <taxon>Ecdysozoa</taxon>
        <taxon>Arthropoda</taxon>
        <taxon>Crustacea</taxon>
        <taxon>Multicrustacea</taxon>
        <taxon>Malacostraca</taxon>
        <taxon>Eumalacostraca</taxon>
        <taxon>Eucarida</taxon>
        <taxon>Decapoda</taxon>
        <taxon>Pleocyemata</taxon>
        <taxon>Caridea</taxon>
        <taxon>Atyoidea</taxon>
        <taxon>Atyidae</taxon>
        <taxon>Halocaridina</taxon>
    </lineage>
</organism>
<accession>A0AAN8ZW34</accession>
<feature type="non-terminal residue" evidence="1">
    <location>
        <position position="66"/>
    </location>
</feature>
<evidence type="ECO:0000313" key="2">
    <source>
        <dbReference type="Proteomes" id="UP001381693"/>
    </source>
</evidence>
<name>A0AAN8ZW34_HALRR</name>
<dbReference type="EMBL" id="JAXCGZ010020304">
    <property type="protein sequence ID" value="KAK7065619.1"/>
    <property type="molecule type" value="Genomic_DNA"/>
</dbReference>
<comment type="caution">
    <text evidence="1">The sequence shown here is derived from an EMBL/GenBank/DDBJ whole genome shotgun (WGS) entry which is preliminary data.</text>
</comment>
<dbReference type="AlphaFoldDB" id="A0AAN8ZW34"/>
<gene>
    <name evidence="1" type="ORF">SK128_028276</name>
</gene>
<feature type="non-terminal residue" evidence="1">
    <location>
        <position position="1"/>
    </location>
</feature>
<reference evidence="1 2" key="1">
    <citation type="submission" date="2023-11" db="EMBL/GenBank/DDBJ databases">
        <title>Halocaridina rubra genome assembly.</title>
        <authorList>
            <person name="Smith C."/>
        </authorList>
    </citation>
    <scope>NUCLEOTIDE SEQUENCE [LARGE SCALE GENOMIC DNA]</scope>
    <source>
        <strain evidence="1">EP-1</strain>
        <tissue evidence="1">Whole</tissue>
    </source>
</reference>
<proteinExistence type="predicted"/>
<sequence>LNNALRRNGTLRYLEELRIGLQRNLDIDHIAGILYGTKSLKILGRTDWWFAVDPEDKLNIIQDLKS</sequence>
<dbReference type="Proteomes" id="UP001381693">
    <property type="component" value="Unassembled WGS sequence"/>
</dbReference>